<evidence type="ECO:0000313" key="2">
    <source>
        <dbReference type="Proteomes" id="UP000078465"/>
    </source>
</evidence>
<sequence>MTQLPPFIRDPAQLPANVLDVMPAIIGKIASEIVWPPTPKAGEVVQLKRRVA</sequence>
<accession>A0ACD5EQJ3</accession>
<proteinExistence type="predicted"/>
<evidence type="ECO:0000313" key="1">
    <source>
        <dbReference type="EMBL" id="XKM41250.1"/>
    </source>
</evidence>
<gene>
    <name evidence="1" type="ORF">A4U53_010910</name>
</gene>
<name>A0ACD5EQJ3_9HYPH</name>
<protein>
    <submittedName>
        <fullName evidence="1">Uncharacterized protein</fullName>
    </submittedName>
</protein>
<dbReference type="EMBL" id="CP171853">
    <property type="protein sequence ID" value="XKM41250.1"/>
    <property type="molecule type" value="Genomic_DNA"/>
</dbReference>
<dbReference type="Proteomes" id="UP000078465">
    <property type="component" value="Chromosome"/>
</dbReference>
<organism evidence="1 2">
    <name type="scientific">Rhizobium ruizarguesonis</name>
    <dbReference type="NCBI Taxonomy" id="2081791"/>
    <lineage>
        <taxon>Bacteria</taxon>
        <taxon>Pseudomonadati</taxon>
        <taxon>Pseudomonadota</taxon>
        <taxon>Alphaproteobacteria</taxon>
        <taxon>Hyphomicrobiales</taxon>
        <taxon>Rhizobiaceae</taxon>
        <taxon>Rhizobium/Agrobacterium group</taxon>
        <taxon>Rhizobium</taxon>
    </lineage>
</organism>
<reference evidence="1" key="1">
    <citation type="submission" date="2024-10" db="EMBL/GenBank/DDBJ databases">
        <title>Strain of Rhizobium-related bacteria isolated fromm roots of Vavilovia formosa.</title>
        <authorList>
            <person name="Kimeklis A."/>
            <person name="Afonin A."/>
        </authorList>
    </citation>
    <scope>NUCLEOTIDE SEQUENCE</scope>
    <source>
        <strain evidence="1">Vaf-46</strain>
    </source>
</reference>